<dbReference type="OrthoDB" id="9788539at2"/>
<evidence type="ECO:0000256" key="1">
    <source>
        <dbReference type="ARBA" id="ARBA00005750"/>
    </source>
</evidence>
<proteinExistence type="inferred from homology"/>
<keyword evidence="3" id="KW-0378">Hydrolase</keyword>
<reference evidence="5 6" key="1">
    <citation type="submission" date="2018-05" db="EMBL/GenBank/DDBJ databases">
        <title>Complete genome sequence of Arcticibacterium luteifluviistationis SM1504T, a cytophagaceae bacterium isolated from Arctic surface seawater.</title>
        <authorList>
            <person name="Li Y."/>
            <person name="Qin Q.-L."/>
        </authorList>
    </citation>
    <scope>NUCLEOTIDE SEQUENCE [LARGE SCALE GENOMIC DNA]</scope>
    <source>
        <strain evidence="5 6">SM1504</strain>
    </source>
</reference>
<accession>A0A2Z4G9W9</accession>
<dbReference type="PANTHER" id="PTHR39181">
    <property type="entry name" value="TYROSINE-PROTEIN PHOSPHATASE YWQE"/>
    <property type="match status" value="1"/>
</dbReference>
<evidence type="ECO:0000256" key="3">
    <source>
        <dbReference type="ARBA" id="ARBA00022801"/>
    </source>
</evidence>
<evidence type="ECO:0000313" key="6">
    <source>
        <dbReference type="Proteomes" id="UP000249873"/>
    </source>
</evidence>
<dbReference type="EC" id="3.1.3.48" evidence="2"/>
<dbReference type="PIRSF" id="PIRSF016557">
    <property type="entry name" value="Caps_synth_CpsB"/>
    <property type="match status" value="1"/>
</dbReference>
<dbReference type="InterPro" id="IPR016667">
    <property type="entry name" value="Caps_polysacc_synth_CpsB/CapC"/>
</dbReference>
<organism evidence="5 6">
    <name type="scientific">Arcticibacterium luteifluviistationis</name>
    <dbReference type="NCBI Taxonomy" id="1784714"/>
    <lineage>
        <taxon>Bacteria</taxon>
        <taxon>Pseudomonadati</taxon>
        <taxon>Bacteroidota</taxon>
        <taxon>Cytophagia</taxon>
        <taxon>Cytophagales</taxon>
        <taxon>Leadbetterellaceae</taxon>
        <taxon>Arcticibacterium</taxon>
    </lineage>
</organism>
<dbReference type="GO" id="GO:0030145">
    <property type="term" value="F:manganese ion binding"/>
    <property type="evidence" value="ECO:0007669"/>
    <property type="project" value="InterPro"/>
</dbReference>
<evidence type="ECO:0000256" key="4">
    <source>
        <dbReference type="ARBA" id="ARBA00051722"/>
    </source>
</evidence>
<keyword evidence="6" id="KW-1185">Reference proteome</keyword>
<name>A0A2Z4G9W9_9BACT</name>
<dbReference type="Proteomes" id="UP000249873">
    <property type="component" value="Chromosome"/>
</dbReference>
<dbReference type="AlphaFoldDB" id="A0A2Z4G9W9"/>
<dbReference type="InterPro" id="IPR016195">
    <property type="entry name" value="Pol/histidinol_Pase-like"/>
</dbReference>
<dbReference type="RefSeq" id="WP_111371134.1">
    <property type="nucleotide sequence ID" value="NZ_CP029480.1"/>
</dbReference>
<dbReference type="KEGG" id="als:DJ013_07550"/>
<dbReference type="SUPFAM" id="SSF89550">
    <property type="entry name" value="PHP domain-like"/>
    <property type="match status" value="1"/>
</dbReference>
<dbReference type="Gene3D" id="3.20.20.140">
    <property type="entry name" value="Metal-dependent hydrolases"/>
    <property type="match status" value="1"/>
</dbReference>
<dbReference type="EMBL" id="CP029480">
    <property type="protein sequence ID" value="AWV98032.1"/>
    <property type="molecule type" value="Genomic_DNA"/>
</dbReference>
<gene>
    <name evidence="5" type="ORF">DJ013_07550</name>
</gene>
<protein>
    <recommendedName>
        <fullName evidence="2">protein-tyrosine-phosphatase</fullName>
        <ecNumber evidence="2">3.1.3.48</ecNumber>
    </recommendedName>
</protein>
<dbReference type="GO" id="GO:0004725">
    <property type="term" value="F:protein tyrosine phosphatase activity"/>
    <property type="evidence" value="ECO:0007669"/>
    <property type="project" value="UniProtKB-EC"/>
</dbReference>
<sequence>MFSFFSKKNTYENAFNFLKTDMHSHLVPGVDDGCASLSDSILLIKGLVELGFEKIITTPHIYQGFYENDKSTLEKPFQEVLGEIGMSIPMIEFSYASEYFADEFFEKKIEHEELLSFSDNYVLLEISFVAYSQRIEHIIFDLMTKGYKPILAHPERYLYLKNSMEIFRKLRQLGCELQINTNSFAGYYGSASQELANKLMDEKLVSYLGTDMHHERHLNCMREIGNNKKLMKKLRAYEWKNSLL</sequence>
<evidence type="ECO:0000256" key="2">
    <source>
        <dbReference type="ARBA" id="ARBA00013064"/>
    </source>
</evidence>
<evidence type="ECO:0000313" key="5">
    <source>
        <dbReference type="EMBL" id="AWV98032.1"/>
    </source>
</evidence>
<comment type="catalytic activity">
    <reaction evidence="4">
        <text>O-phospho-L-tyrosyl-[protein] + H2O = L-tyrosyl-[protein] + phosphate</text>
        <dbReference type="Rhea" id="RHEA:10684"/>
        <dbReference type="Rhea" id="RHEA-COMP:10136"/>
        <dbReference type="Rhea" id="RHEA-COMP:20101"/>
        <dbReference type="ChEBI" id="CHEBI:15377"/>
        <dbReference type="ChEBI" id="CHEBI:43474"/>
        <dbReference type="ChEBI" id="CHEBI:46858"/>
        <dbReference type="ChEBI" id="CHEBI:61978"/>
        <dbReference type="EC" id="3.1.3.48"/>
    </reaction>
</comment>
<dbReference type="Pfam" id="PF19567">
    <property type="entry name" value="CpsB_CapC"/>
    <property type="match status" value="1"/>
</dbReference>
<dbReference type="PANTHER" id="PTHR39181:SF1">
    <property type="entry name" value="TYROSINE-PROTEIN PHOSPHATASE YWQE"/>
    <property type="match status" value="1"/>
</dbReference>
<comment type="similarity">
    <text evidence="1">Belongs to the metallo-dependent hydrolases superfamily. CpsB/CapC family.</text>
</comment>